<feature type="region of interest" description="Disordered" evidence="1">
    <location>
        <begin position="1"/>
        <end position="30"/>
    </location>
</feature>
<proteinExistence type="predicted"/>
<evidence type="ECO:0000313" key="2">
    <source>
        <dbReference type="EMBL" id="BFO16453.1"/>
    </source>
</evidence>
<evidence type="ECO:0000256" key="1">
    <source>
        <dbReference type="SAM" id="MobiDB-lite"/>
    </source>
</evidence>
<gene>
    <name evidence="2" type="ORF">SHKM778_28410</name>
</gene>
<name>A0AAT9HGK1_9ACTN</name>
<dbReference type="AlphaFoldDB" id="A0AAT9HGK1"/>
<reference evidence="2" key="2">
    <citation type="submission" date="2024-07" db="EMBL/GenBank/DDBJ databases">
        <title>Streptomyces haneummycinica sp. nov., a new antibiotic-producing actinobacterium isolated from marine sediment.</title>
        <authorList>
            <person name="Uemura M."/>
            <person name="Hamada M."/>
            <person name="Hirano S."/>
            <person name="Kobayashi K."/>
            <person name="Ohshiro T."/>
            <person name="Kobayashi T."/>
            <person name="Terahara T."/>
        </authorList>
    </citation>
    <scope>NUCLEOTIDE SEQUENCE</scope>
    <source>
        <strain evidence="2">KM77-8</strain>
    </source>
</reference>
<accession>A0AAT9HGK1</accession>
<organism evidence="2">
    <name type="scientific">Streptomyces haneummycinicus</name>
    <dbReference type="NCBI Taxonomy" id="3074435"/>
    <lineage>
        <taxon>Bacteria</taxon>
        <taxon>Bacillati</taxon>
        <taxon>Actinomycetota</taxon>
        <taxon>Actinomycetes</taxon>
        <taxon>Kitasatosporales</taxon>
        <taxon>Streptomycetaceae</taxon>
        <taxon>Streptomyces</taxon>
    </lineage>
</organism>
<dbReference type="EMBL" id="AP035768">
    <property type="protein sequence ID" value="BFO16453.1"/>
    <property type="molecule type" value="Genomic_DNA"/>
</dbReference>
<sequence>MSGPVGVLADQPETAVRRAEVGRDPHRPVGGAVVDEHDLEVTERLARYRFQAFSEIYLDILKGHDNTEARLNHQLVLLPRHFAHRDAERPA</sequence>
<reference evidence="2" key="1">
    <citation type="submission" date="2024-06" db="EMBL/GenBank/DDBJ databases">
        <authorList>
            <consortium name="consrtm"/>
            <person name="Uemura M."/>
            <person name="Terahara T."/>
        </authorList>
    </citation>
    <scope>NUCLEOTIDE SEQUENCE</scope>
    <source>
        <strain evidence="2">KM77-8</strain>
    </source>
</reference>
<protein>
    <submittedName>
        <fullName evidence="2">Uncharacterized protein</fullName>
    </submittedName>
</protein>
<feature type="compositionally biased region" description="Basic and acidic residues" evidence="1">
    <location>
        <begin position="15"/>
        <end position="27"/>
    </location>
</feature>